<evidence type="ECO:0000313" key="8">
    <source>
        <dbReference type="EMBL" id="OXU29536.1"/>
    </source>
</evidence>
<comment type="catalytic activity">
    <reaction evidence="7">
        <text>DNA(n) + a 2'-deoxyribonucleoside 5'-triphosphate = DNA(n+1) + diphosphate</text>
        <dbReference type="Rhea" id="RHEA:22508"/>
        <dbReference type="Rhea" id="RHEA-COMP:17339"/>
        <dbReference type="Rhea" id="RHEA-COMP:17340"/>
        <dbReference type="ChEBI" id="CHEBI:33019"/>
        <dbReference type="ChEBI" id="CHEBI:61560"/>
        <dbReference type="ChEBI" id="CHEBI:173112"/>
        <dbReference type="EC" id="2.7.7.7"/>
    </reaction>
    <physiologicalReaction direction="left-to-right" evidence="7">
        <dbReference type="Rhea" id="RHEA:22509"/>
    </physiologicalReaction>
</comment>
<evidence type="ECO:0000313" key="9">
    <source>
        <dbReference type="Proteomes" id="UP000215335"/>
    </source>
</evidence>
<keyword evidence="3" id="KW-0808">Transferase</keyword>
<accession>A0A232FFJ5</accession>
<dbReference type="PANTHER" id="PTHR31399:SF0">
    <property type="entry name" value="DNA-DIRECTED PRIMASE_POLYMERASE PROTEIN"/>
    <property type="match status" value="1"/>
</dbReference>
<gene>
    <name evidence="8" type="ORF">TSAR_012548</name>
</gene>
<dbReference type="GO" id="GO:0003887">
    <property type="term" value="F:DNA-directed DNA polymerase activity"/>
    <property type="evidence" value="ECO:0007669"/>
    <property type="project" value="UniProtKB-KW"/>
</dbReference>
<evidence type="ECO:0000256" key="2">
    <source>
        <dbReference type="ARBA" id="ARBA00012417"/>
    </source>
</evidence>
<comment type="similarity">
    <text evidence="1">Belongs to the eukaryotic-type primase small subunit family.</text>
</comment>
<dbReference type="AlphaFoldDB" id="A0A232FFJ5"/>
<comment type="caution">
    <text evidence="8">The sequence shown here is derived from an EMBL/GenBank/DDBJ whole genome shotgun (WGS) entry which is preliminary data.</text>
</comment>
<comment type="catalytic activity">
    <reaction evidence="5">
        <text>ssDNA + n NTP = ssDNA/pppN(pN)n-1 hybrid + (n-1) diphosphate.</text>
        <dbReference type="EC" id="2.7.7.102"/>
    </reaction>
</comment>
<dbReference type="GO" id="GO:0005634">
    <property type="term" value="C:nucleus"/>
    <property type="evidence" value="ECO:0007669"/>
    <property type="project" value="TreeGrafter"/>
</dbReference>
<dbReference type="GO" id="GO:0042276">
    <property type="term" value="P:error-prone translesion synthesis"/>
    <property type="evidence" value="ECO:0007669"/>
    <property type="project" value="InterPro"/>
</dbReference>
<keyword evidence="3" id="KW-0239">DNA-directed DNA polymerase</keyword>
<dbReference type="STRING" id="543379.A0A232FFJ5"/>
<dbReference type="GO" id="GO:0003682">
    <property type="term" value="F:chromatin binding"/>
    <property type="evidence" value="ECO:0007669"/>
    <property type="project" value="TreeGrafter"/>
</dbReference>
<dbReference type="Pfam" id="PF03121">
    <property type="entry name" value="Herpes_UL52"/>
    <property type="match status" value="1"/>
</dbReference>
<dbReference type="PANTHER" id="PTHR31399">
    <property type="entry name" value="DNA-DIRECTED PRIMASE / POLYMERASE PROTEIN"/>
    <property type="match status" value="1"/>
</dbReference>
<sequence length="452" mass="53521">MDDIRTKLDIPIRSARFYGDSLQGIYDELERKAELSRKQRPADPDTRRRSLLQPSRYKEEFWKQNEALQNAAEHSIDDDVLCCFVFQDEHERRRFIVTYPEDFWLDCEAINMEKRVFYEVIPESSPCFLYYDLEFETDINEEKDGVRMARTVIDVTCAYIAKYWQYSCNRHMVINLDSSRPGKFSKHLIFSTKDVAFENNFHVGYLVKMICTEITNFLSDPSAVHDVLSNFNRADLEELFVETNKGKRLFIDTNVYTKNRHFRVYKATKWGKNSHLVQAPDCEYTWNKCPKNKEMEVFINSLVSYLPNKKKLRLFSFDQNKQAQTQCYTQSAEGRLQKTSVFKEFPKSPYPALDRYVSDFVKPGKVRDTKYNESIQIITYEIVGNRYCENIGRWHKSNNVYFIVDLANKMMYQKCHDEDCAGFFSTPKKLPMEVTFYFDDEMDSLFCALEET</sequence>
<keyword evidence="3" id="KW-0548">Nucleotidyltransferase</keyword>
<dbReference type="EC" id="2.7.7.102" evidence="6"/>
<dbReference type="GO" id="GO:0031297">
    <property type="term" value="P:replication fork processing"/>
    <property type="evidence" value="ECO:0007669"/>
    <property type="project" value="TreeGrafter"/>
</dbReference>
<dbReference type="InterPro" id="IPR044917">
    <property type="entry name" value="PRIMPOL"/>
</dbReference>
<evidence type="ECO:0000256" key="6">
    <source>
        <dbReference type="ARBA" id="ARBA00044768"/>
    </source>
</evidence>
<dbReference type="OrthoDB" id="5988181at2759"/>
<dbReference type="EC" id="2.7.7.7" evidence="2"/>
<evidence type="ECO:0000256" key="4">
    <source>
        <dbReference type="ARBA" id="ARBA00026139"/>
    </source>
</evidence>
<evidence type="ECO:0000256" key="3">
    <source>
        <dbReference type="ARBA" id="ARBA00022932"/>
    </source>
</evidence>
<dbReference type="Proteomes" id="UP000215335">
    <property type="component" value="Unassembled WGS sequence"/>
</dbReference>
<dbReference type="GO" id="GO:0009411">
    <property type="term" value="P:response to UV"/>
    <property type="evidence" value="ECO:0007669"/>
    <property type="project" value="TreeGrafter"/>
</dbReference>
<reference evidence="8 9" key="1">
    <citation type="journal article" date="2017" name="Curr. Biol.">
        <title>The Evolution of Venom by Co-option of Single-Copy Genes.</title>
        <authorList>
            <person name="Martinson E.O."/>
            <person name="Mrinalini"/>
            <person name="Kelkar Y.D."/>
            <person name="Chang C.H."/>
            <person name="Werren J.H."/>
        </authorList>
    </citation>
    <scope>NUCLEOTIDE SEQUENCE [LARGE SCALE GENOMIC DNA]</scope>
    <source>
        <strain evidence="8 9">Alberta</strain>
        <tissue evidence="8">Whole body</tissue>
    </source>
</reference>
<dbReference type="EMBL" id="NNAY01000279">
    <property type="protein sequence ID" value="OXU29536.1"/>
    <property type="molecule type" value="Genomic_DNA"/>
</dbReference>
<proteinExistence type="inferred from homology"/>
<dbReference type="GO" id="GO:0005759">
    <property type="term" value="C:mitochondrial matrix"/>
    <property type="evidence" value="ECO:0007669"/>
    <property type="project" value="TreeGrafter"/>
</dbReference>
<dbReference type="GO" id="GO:0006264">
    <property type="term" value="P:mitochondrial DNA replication"/>
    <property type="evidence" value="ECO:0007669"/>
    <property type="project" value="TreeGrafter"/>
</dbReference>
<organism evidence="8 9">
    <name type="scientific">Trichomalopsis sarcophagae</name>
    <dbReference type="NCBI Taxonomy" id="543379"/>
    <lineage>
        <taxon>Eukaryota</taxon>
        <taxon>Metazoa</taxon>
        <taxon>Ecdysozoa</taxon>
        <taxon>Arthropoda</taxon>
        <taxon>Hexapoda</taxon>
        <taxon>Insecta</taxon>
        <taxon>Pterygota</taxon>
        <taxon>Neoptera</taxon>
        <taxon>Endopterygota</taxon>
        <taxon>Hymenoptera</taxon>
        <taxon>Apocrita</taxon>
        <taxon>Proctotrupomorpha</taxon>
        <taxon>Chalcidoidea</taxon>
        <taxon>Pteromalidae</taxon>
        <taxon>Pteromalinae</taxon>
        <taxon>Trichomalopsis</taxon>
    </lineage>
</organism>
<evidence type="ECO:0000256" key="5">
    <source>
        <dbReference type="ARBA" id="ARBA00044677"/>
    </source>
</evidence>
<evidence type="ECO:0000256" key="1">
    <source>
        <dbReference type="ARBA" id="ARBA00009762"/>
    </source>
</evidence>
<protein>
    <recommendedName>
        <fullName evidence="4">DNA-directed primase/polymerase protein</fullName>
        <ecNumber evidence="6">2.7.7.102</ecNumber>
        <ecNumber evidence="2">2.7.7.7</ecNumber>
    </recommendedName>
</protein>
<name>A0A232FFJ5_9HYME</name>
<keyword evidence="9" id="KW-1185">Reference proteome</keyword>
<evidence type="ECO:0000256" key="7">
    <source>
        <dbReference type="ARBA" id="ARBA00047303"/>
    </source>
</evidence>